<evidence type="ECO:0000313" key="2">
    <source>
        <dbReference type="Proteomes" id="UP001056035"/>
    </source>
</evidence>
<dbReference type="Proteomes" id="UP001056035">
    <property type="component" value="Chromosome"/>
</dbReference>
<dbReference type="EMBL" id="CP098502">
    <property type="protein sequence ID" value="UTI63430.1"/>
    <property type="molecule type" value="Genomic_DNA"/>
</dbReference>
<organism evidence="1 2">
    <name type="scientific">Paraconexibacter antarcticus</name>
    <dbReference type="NCBI Taxonomy" id="2949664"/>
    <lineage>
        <taxon>Bacteria</taxon>
        <taxon>Bacillati</taxon>
        <taxon>Actinomycetota</taxon>
        <taxon>Thermoleophilia</taxon>
        <taxon>Solirubrobacterales</taxon>
        <taxon>Paraconexibacteraceae</taxon>
        <taxon>Paraconexibacter</taxon>
    </lineage>
</organism>
<evidence type="ECO:0008006" key="3">
    <source>
        <dbReference type="Google" id="ProtNLM"/>
    </source>
</evidence>
<sequence length="251" mass="26546">MPRPPDRRPPTRSELQRALAVHALSRPVTLTVSAAVAVAAIVLGAPWLLVIALIVYAGLAALTFFDEAEAERVGDAAYGRRQGTVGPGNVDAGTLAPEIRAQLDAARAEQAVIVRTITESDLSFADVRDEVAELVTALEGAASRAQRLHAYLVTQDRAALRARIAQLQRGGDDATAAALRGQDTELGRLDGMLRSAHGEMEQVNASLRTVHARLVGLAVSSQASGEAELVGDVRELRERVDVLTEGLEAPA</sequence>
<protein>
    <recommendedName>
        <fullName evidence="3">ATPase</fullName>
    </recommendedName>
</protein>
<name>A0ABY5DPP8_9ACTN</name>
<reference evidence="1 2" key="1">
    <citation type="submission" date="2022-06" db="EMBL/GenBank/DDBJ databases">
        <title>Paraconexibacter antarcticus.</title>
        <authorList>
            <person name="Kim C.S."/>
        </authorList>
    </citation>
    <scope>NUCLEOTIDE SEQUENCE [LARGE SCALE GENOMIC DNA]</scope>
    <source>
        <strain evidence="1 2">02-257</strain>
    </source>
</reference>
<keyword evidence="2" id="KW-1185">Reference proteome</keyword>
<accession>A0ABY5DPP8</accession>
<proteinExistence type="predicted"/>
<evidence type="ECO:0000313" key="1">
    <source>
        <dbReference type="EMBL" id="UTI63430.1"/>
    </source>
</evidence>
<gene>
    <name evidence="1" type="ORF">NBH00_19025</name>
</gene>
<dbReference type="RefSeq" id="WP_254570155.1">
    <property type="nucleotide sequence ID" value="NZ_CP098502.1"/>
</dbReference>